<dbReference type="InterPro" id="IPR050671">
    <property type="entry name" value="CD300_family_receptors"/>
</dbReference>
<dbReference type="InterPro" id="IPR007110">
    <property type="entry name" value="Ig-like_dom"/>
</dbReference>
<dbReference type="Ensembl" id="ENSMZET00005010703.1">
    <property type="protein sequence ID" value="ENSMZEP00005010332.1"/>
    <property type="gene ID" value="ENSMZEG00005007796.1"/>
</dbReference>
<name>A0A3P9BK83_9CICH</name>
<keyword evidence="3" id="KW-0472">Membrane</keyword>
<dbReference type="GO" id="GO:0004888">
    <property type="term" value="F:transmembrane signaling receptor activity"/>
    <property type="evidence" value="ECO:0007669"/>
    <property type="project" value="TreeGrafter"/>
</dbReference>
<dbReference type="PROSITE" id="PS50835">
    <property type="entry name" value="IG_LIKE"/>
    <property type="match status" value="1"/>
</dbReference>
<reference evidence="5" key="2">
    <citation type="submission" date="2025-08" db="UniProtKB">
        <authorList>
            <consortium name="Ensembl"/>
        </authorList>
    </citation>
    <scope>IDENTIFICATION</scope>
</reference>
<dbReference type="Gene3D" id="2.60.40.10">
    <property type="entry name" value="Immunoglobulins"/>
    <property type="match status" value="1"/>
</dbReference>
<dbReference type="InterPro" id="IPR036179">
    <property type="entry name" value="Ig-like_dom_sf"/>
</dbReference>
<dbReference type="PANTHER" id="PTHR11860:SF87">
    <property type="entry name" value="CMRF35-LIKE MOLECULE 8"/>
    <property type="match status" value="1"/>
</dbReference>
<dbReference type="SUPFAM" id="SSF48726">
    <property type="entry name" value="Immunoglobulin"/>
    <property type="match status" value="1"/>
</dbReference>
<evidence type="ECO:0000256" key="1">
    <source>
        <dbReference type="ARBA" id="ARBA00004370"/>
    </source>
</evidence>
<accession>A0A3P9BK83</accession>
<dbReference type="InterPro" id="IPR013783">
    <property type="entry name" value="Ig-like_fold"/>
</dbReference>
<evidence type="ECO:0000313" key="5">
    <source>
        <dbReference type="Ensembl" id="ENSMZEP00005010332.1"/>
    </source>
</evidence>
<organism evidence="5 6">
    <name type="scientific">Maylandia zebra</name>
    <name type="common">zebra mbuna</name>
    <dbReference type="NCBI Taxonomy" id="106582"/>
    <lineage>
        <taxon>Eukaryota</taxon>
        <taxon>Metazoa</taxon>
        <taxon>Chordata</taxon>
        <taxon>Craniata</taxon>
        <taxon>Vertebrata</taxon>
        <taxon>Euteleostomi</taxon>
        <taxon>Actinopterygii</taxon>
        <taxon>Neopterygii</taxon>
        <taxon>Teleostei</taxon>
        <taxon>Neoteleostei</taxon>
        <taxon>Acanthomorphata</taxon>
        <taxon>Ovalentaria</taxon>
        <taxon>Cichlomorphae</taxon>
        <taxon>Cichliformes</taxon>
        <taxon>Cichlidae</taxon>
        <taxon>African cichlids</taxon>
        <taxon>Pseudocrenilabrinae</taxon>
        <taxon>Haplochromini</taxon>
        <taxon>Maylandia</taxon>
        <taxon>Maylandia zebra complex</taxon>
    </lineage>
</organism>
<dbReference type="STRING" id="106582.ENSMZEP00005010332"/>
<evidence type="ECO:0000256" key="2">
    <source>
        <dbReference type="ARBA" id="ARBA00022692"/>
    </source>
</evidence>
<sequence length="153" mass="17500">LRDRCKSAALPNLMFSTLKVYILYLGTTKVCLPLFSTDIKSFTRSPAVGENFTYWCKYNQTLSNCTKFICKGEDPSICKPLVSTRDPNRNKRFWMNDNKEKKNITMTVREVTVDDSGTYWCGAESTNEHQSNRFFNRLSLTCSPAGPDGCRHD</sequence>
<dbReference type="GeneTree" id="ENSGT00720000109813"/>
<keyword evidence="2" id="KW-0812">Transmembrane</keyword>
<reference evidence="5" key="3">
    <citation type="submission" date="2025-09" db="UniProtKB">
        <authorList>
            <consortium name="Ensembl"/>
        </authorList>
    </citation>
    <scope>IDENTIFICATION</scope>
</reference>
<reference evidence="5 6" key="1">
    <citation type="journal article" date="2014" name="Nature">
        <title>The genomic substrate for adaptive radiation in African cichlid fish.</title>
        <authorList>
            <person name="Brawand D."/>
            <person name="Wagner C.E."/>
            <person name="Li Y.I."/>
            <person name="Malinsky M."/>
            <person name="Keller I."/>
            <person name="Fan S."/>
            <person name="Simakov O."/>
            <person name="Ng A.Y."/>
            <person name="Lim Z.W."/>
            <person name="Bezault E."/>
            <person name="Turner-Maier J."/>
            <person name="Johnson J."/>
            <person name="Alcazar R."/>
            <person name="Noh H.J."/>
            <person name="Russell P."/>
            <person name="Aken B."/>
            <person name="Alfoldi J."/>
            <person name="Amemiya C."/>
            <person name="Azzouzi N."/>
            <person name="Baroiller J.F."/>
            <person name="Barloy-Hubler F."/>
            <person name="Berlin A."/>
            <person name="Bloomquist R."/>
            <person name="Carleton K.L."/>
            <person name="Conte M.A."/>
            <person name="D'Cotta H."/>
            <person name="Eshel O."/>
            <person name="Gaffney L."/>
            <person name="Galibert F."/>
            <person name="Gante H.F."/>
            <person name="Gnerre S."/>
            <person name="Greuter L."/>
            <person name="Guyon R."/>
            <person name="Haddad N.S."/>
            <person name="Haerty W."/>
            <person name="Harris R.M."/>
            <person name="Hofmann H.A."/>
            <person name="Hourlier T."/>
            <person name="Hulata G."/>
            <person name="Jaffe D.B."/>
            <person name="Lara M."/>
            <person name="Lee A.P."/>
            <person name="MacCallum I."/>
            <person name="Mwaiko S."/>
            <person name="Nikaido M."/>
            <person name="Nishihara H."/>
            <person name="Ozouf-Costaz C."/>
            <person name="Penman D.J."/>
            <person name="Przybylski D."/>
            <person name="Rakotomanga M."/>
            <person name="Renn S.C.P."/>
            <person name="Ribeiro F.J."/>
            <person name="Ron M."/>
            <person name="Salzburger W."/>
            <person name="Sanchez-Pulido L."/>
            <person name="Santos M.E."/>
            <person name="Searle S."/>
            <person name="Sharpe T."/>
            <person name="Swofford R."/>
            <person name="Tan F.J."/>
            <person name="Williams L."/>
            <person name="Young S."/>
            <person name="Yin S."/>
            <person name="Okada N."/>
            <person name="Kocher T.D."/>
            <person name="Miska E.A."/>
            <person name="Lander E.S."/>
            <person name="Venkatesh B."/>
            <person name="Fernald R.D."/>
            <person name="Meyer A."/>
            <person name="Ponting C.P."/>
            <person name="Streelman J.T."/>
            <person name="Lindblad-Toh K."/>
            <person name="Seehausen O."/>
            <person name="Di Palma F."/>
        </authorList>
    </citation>
    <scope>NUCLEOTIDE SEQUENCE</scope>
</reference>
<dbReference type="AlphaFoldDB" id="A0A3P9BK83"/>
<proteinExistence type="predicted"/>
<protein>
    <recommendedName>
        <fullName evidence="4">Ig-like domain-containing protein</fullName>
    </recommendedName>
</protein>
<evidence type="ECO:0000256" key="3">
    <source>
        <dbReference type="ARBA" id="ARBA00023136"/>
    </source>
</evidence>
<dbReference type="Proteomes" id="UP000265160">
    <property type="component" value="LG5"/>
</dbReference>
<dbReference type="InterPro" id="IPR013106">
    <property type="entry name" value="Ig_V-set"/>
</dbReference>
<evidence type="ECO:0000259" key="4">
    <source>
        <dbReference type="PROSITE" id="PS50835"/>
    </source>
</evidence>
<comment type="subcellular location">
    <subcellularLocation>
        <location evidence="1">Membrane</location>
    </subcellularLocation>
</comment>
<dbReference type="Pfam" id="PF07686">
    <property type="entry name" value="V-set"/>
    <property type="match status" value="1"/>
</dbReference>
<feature type="domain" description="Ig-like" evidence="4">
    <location>
        <begin position="33"/>
        <end position="141"/>
    </location>
</feature>
<dbReference type="PANTHER" id="PTHR11860">
    <property type="entry name" value="POLYMERIC-IMMUNOGLOBULIN RECEPTOR"/>
    <property type="match status" value="1"/>
</dbReference>
<dbReference type="GO" id="GO:0005886">
    <property type="term" value="C:plasma membrane"/>
    <property type="evidence" value="ECO:0007669"/>
    <property type="project" value="TreeGrafter"/>
</dbReference>
<keyword evidence="6" id="KW-1185">Reference proteome</keyword>
<evidence type="ECO:0000313" key="6">
    <source>
        <dbReference type="Proteomes" id="UP000265160"/>
    </source>
</evidence>